<feature type="region of interest" description="Disordered" evidence="3">
    <location>
        <begin position="953"/>
        <end position="1062"/>
    </location>
</feature>
<dbReference type="GO" id="GO:0016787">
    <property type="term" value="F:hydrolase activity"/>
    <property type="evidence" value="ECO:0007669"/>
    <property type="project" value="UniProtKB-KW"/>
</dbReference>
<accession>A0A9W9CN17</accession>
<dbReference type="EMBL" id="JAPEUY010000007">
    <property type="protein sequence ID" value="KAJ4371355.1"/>
    <property type="molecule type" value="Genomic_DNA"/>
</dbReference>
<feature type="compositionally biased region" description="Polar residues" evidence="3">
    <location>
        <begin position="959"/>
        <end position="972"/>
    </location>
</feature>
<feature type="region of interest" description="Disordered" evidence="3">
    <location>
        <begin position="1811"/>
        <end position="1850"/>
    </location>
</feature>
<feature type="domain" description="Carboxylesterase type B" evidence="4">
    <location>
        <begin position="1283"/>
        <end position="1774"/>
    </location>
</feature>
<feature type="region of interest" description="Disordered" evidence="3">
    <location>
        <begin position="1106"/>
        <end position="1178"/>
    </location>
</feature>
<sequence length="2741" mass="300810">MAPSNMFSYLRPGHAKRNASSLASPEPTFSPAAYPLPSPSHNTEYFSSPRFNDNASYTSSSPISPFPPQLPPIARVASKLDKSTSANSSEHTASQPISIARRDNALGAQEGEMLSPPQRAQEQLPPSYEYNPVSARPAMGTTPTGLRPRGLTAPQNTEYAQQSDSPSQSSTHLARPVLSPSYSNFSKSQTSLISGISDKLTGSSKTSSTPTVASSKGKSRLRNPMSLLMRRRSGQTLDPLSDESLVTPSVVPPMPDNYDPSIRGHIVHDFNAPRINRNFSYNNAYTEDRTPQDLGRVSPAKIDREHTPVFREHFDDETSYEQSQAAIRAEQLADKGFLARNSIQFSQPPPPLPKDSPPPPPEPYSTSSPPPRQHVGTSQSGLPASDLSPVQETSSPIDAPTEVTPRKRKSTKSPPPARSRATSVTDPSFQPAGLPAHFSSRASRFSFQIPGGSDSAQEKLLEERHKAKEAEKASKQVRMSTNTMDDEYDEYDMDDYDEDGGFDEEIPMLGEEDDFGGLGDQTLDSGINTFDFSSLSIQPGMNDAMSPVRQLQTPIDGNGNPIGFAMSGAMLQQFQSQAFGSQPSGQVAPSDVTHGLGLVGLQSGLDDPSPPVSVDVSAGPGPTTYNEQSPGNIDFDDDMYFDDGLIGDQEEDAVAEFDENVFDDPSGPLYERKVKFTPELDASRAPASYPPGLPYSETGYEADDDTMSKHLEKSEPSLAHKTSVAAQRNVPDFNNMNAYYSALADAANRAEASGRFARKASVDAGQASSDVEEYSSLSNSRPSLVPDDGRFSMETDGFPPDDDGFGMSSSFVDDYEYSDFDSALEDDPIIAAANAEALAYDDEGFYGQEFGFYAAAVGESPSAWGGFFGPSGLGRTVSGRNAVREPNLTPITERSEYSTRNSFISLNHFRDGQQPLQSPGLAQLARMSPYGWAEEEDMSLDALMKLRKGAFGGSAASLPGSTPQSPRNSSPMGMQLYPRTASAAGARMVEQDDSELESDESANISENLEGDEEDKRLMDAVNTAYEEEDGYEDDYEGSDGYERPESPTLTASDYNSLSSPASHNLAKDTPLLPPISELYAQHNVPLLHSPPNIPLPMSPYGMPLSSPFMSHQRPPAPPSINTSLSSPSATASTSTAPRRQSLGLISPISTSSPITPGGSGWRGGHSRKGSAADSVTGYSRTHPYGSNVQDLLRLDYLVSSRLPVMAILKSSLIFDRRILLGLAAAVILSFTFAFLYSPDLRPSADWIPPLTSKPTSTFSAPPKNAQDPNIVELDYLAIKPNVSDKIRFYWNIPYAANAGGKNRFRGPQPVNRTYGLSKGSGGDGEGPLVWDGSLGMCPRIQKIDATLRNKEDISGEDVLGIKTKFTEDCLSLNVFTPIDAEAGDDLPVLVNIPGGGFHLPGRSNGGEMVEKSRREKGADGKLDKGIIVVTMYYRNGIYGFLSGEEIAKDGDYNMGLRDQRAALEWVQKYIRYFGGNPDRVILMGTSAGGASVLLQISANEGDNNYPVPVTGRKPLFHGAIAQSPASPTFYTPTQAEKFWKEVADGLNCTDIACVRNSSPGDLYYENYPMSFPGRNTPPRWMWAPTTEPAGGMWTESAPAAIMNNRYAKVPTIIGFTSNEGTDQVKKTTDTEGEFKSYLADHYPLLTDDDLALLAKTYPNDRHWPDSGRYWDAVSKAQGDIRYICPTYLASNAMSTHNPSSVPTYQYQWDVMWGPDINNGFGTKHAGTVGQVMVKRPNEISDYFISFIKHLDPNVERTKGTAVWEKLDERKRRMYFTNIKEGGKRGDGENMLGKMRMWMEGWIRGGMEVTSTSNMAGRQQPTPSGSKSPLFEPEGSASPTLHDSSMSNPSASAAVMTPLTLGSMPLVKVEPDTDTPPFVQKLREIEAHAVSVMSGWEAQYRGGATGTTTVPCTAVTKSKDADSDSDNDGSESDSGSDDEDSRVPPLDPDKQIRPRLPIYHPGFKLTELLTKGVLSIFSQYITTAVRNGYKDSEANHLRTQVLKSRNIIYQESVRLAVAGDTGAEKSALLNSILGVVNLNIESDAGGACTCVITEFRQAPSTQTAPYAAEVEFFDLDVCRQLVKDLFTQWFKVKEKQKLNTDDVDDEDLNRMKTARDCVQQMFSDRLGHEKAEEFMGNATSSNDKTVLHELLKWTTDIHQQFVGKGHMPIEFESSTPENLTEQYHPFTREVANASFRGKPLGFSPWPLVRIVRVFLNSPILQQDGIVADVPGVSDTNYFRVENANRYLQSCDMTIVVGKIDRLQDNASFQQQYMDAFRRRRSGSVILVATRSDDLNEENSSTATLDTAAQEQLALVHEKISEVEQGIKMIDNEMDSNRLKKNTKANKRLKKRKKRLTRRKNGLEKQRKDVLIASRNKQVTLITGGNYREDTGDDAGAPMFCVSNRMYMRHLRGFDKTDEHSIPTMHLEQTQIPALCSYIYVLPSKGKTASLNHFINAFRTRVGELVRKFCATDIELLFGQLSDHSLQTKFDVLTSKNLENWEAMKKKNISTNWNNDLLSPVRPVIDAAFRTIIDQSTETFKAEAAQVSKEVIRELDATLKNDPHALACNAYDVCFRENLTLYYADVDRHVETAAKGLKTALIKVHISAVGLKKDHYFPDAMSRIYEKAWARKGAGKGQTMKDARCLYLHEAVPGPTGPFAEIASRAKDDASKAINTASEGLAASLDDMLRKVQVAFDMMKKKKESDTPEGKKFRTELHQLVDEARRILNGVAQESLELCKQYK</sequence>
<dbReference type="InterPro" id="IPR019826">
    <property type="entry name" value="Carboxylesterase_B_AS"/>
</dbReference>
<evidence type="ECO:0000256" key="2">
    <source>
        <dbReference type="ARBA" id="ARBA00022801"/>
    </source>
</evidence>
<feature type="region of interest" description="Disordered" evidence="3">
    <location>
        <begin position="1"/>
        <end position="225"/>
    </location>
</feature>
<comment type="similarity">
    <text evidence="1">Belongs to the type-B carboxylesterase/lipase family.</text>
</comment>
<keyword evidence="6" id="KW-1185">Reference proteome</keyword>
<feature type="compositionally biased region" description="Acidic residues" evidence="3">
    <location>
        <begin position="1922"/>
        <end position="1939"/>
    </location>
</feature>
<feature type="compositionally biased region" description="Polar residues" evidence="3">
    <location>
        <begin position="1047"/>
        <end position="1062"/>
    </location>
</feature>
<feature type="compositionally biased region" description="Polar residues" evidence="3">
    <location>
        <begin position="1811"/>
        <end position="1826"/>
    </location>
</feature>
<organism evidence="5 6">
    <name type="scientific">Neocucurbitaria cava</name>
    <dbReference type="NCBI Taxonomy" id="798079"/>
    <lineage>
        <taxon>Eukaryota</taxon>
        <taxon>Fungi</taxon>
        <taxon>Dikarya</taxon>
        <taxon>Ascomycota</taxon>
        <taxon>Pezizomycotina</taxon>
        <taxon>Dothideomycetes</taxon>
        <taxon>Pleosporomycetidae</taxon>
        <taxon>Pleosporales</taxon>
        <taxon>Pleosporineae</taxon>
        <taxon>Cucurbitariaceae</taxon>
        <taxon>Neocucurbitaria</taxon>
    </lineage>
</organism>
<feature type="compositionally biased region" description="Pro residues" evidence="3">
    <location>
        <begin position="347"/>
        <end position="372"/>
    </location>
</feature>
<feature type="compositionally biased region" description="Low complexity" evidence="3">
    <location>
        <begin position="1905"/>
        <end position="1915"/>
    </location>
</feature>
<dbReference type="InterPro" id="IPR027417">
    <property type="entry name" value="P-loop_NTPase"/>
</dbReference>
<feature type="compositionally biased region" description="Acidic residues" evidence="3">
    <location>
        <begin position="991"/>
        <end position="1000"/>
    </location>
</feature>
<protein>
    <recommendedName>
        <fullName evidence="4">Carboxylesterase type B domain-containing protein</fullName>
    </recommendedName>
</protein>
<proteinExistence type="inferred from homology"/>
<feature type="compositionally biased region" description="Polar residues" evidence="3">
    <location>
        <begin position="83"/>
        <end position="97"/>
    </location>
</feature>
<feature type="region of interest" description="Disordered" evidence="3">
    <location>
        <begin position="2338"/>
        <end position="2364"/>
    </location>
</feature>
<feature type="compositionally biased region" description="Polar residues" evidence="3">
    <location>
        <begin position="39"/>
        <end position="55"/>
    </location>
</feature>
<evidence type="ECO:0000313" key="6">
    <source>
        <dbReference type="Proteomes" id="UP001140560"/>
    </source>
</evidence>
<feature type="region of interest" description="Disordered" evidence="3">
    <location>
        <begin position="767"/>
        <end position="790"/>
    </location>
</feature>
<feature type="region of interest" description="Disordered" evidence="3">
    <location>
        <begin position="604"/>
        <end position="634"/>
    </location>
</feature>
<dbReference type="Gene3D" id="3.40.50.300">
    <property type="entry name" value="P-loop containing nucleotide triphosphate hydrolases"/>
    <property type="match status" value="1"/>
</dbReference>
<dbReference type="PANTHER" id="PTHR36681">
    <property type="entry name" value="NUCLEAR GTPASE, GERMINAL CENTER-ASSOCIATED, TANDEM DUPLICATE 3"/>
    <property type="match status" value="1"/>
</dbReference>
<dbReference type="PANTHER" id="PTHR36681:SF3">
    <property type="entry name" value="NUCLEAR GTPASE, GERMINAL CENTER-ASSOCIATED, TANDEM DUPLICATE 3"/>
    <property type="match status" value="1"/>
</dbReference>
<dbReference type="InterPro" id="IPR029058">
    <property type="entry name" value="AB_hydrolase_fold"/>
</dbReference>
<dbReference type="SUPFAM" id="SSF53474">
    <property type="entry name" value="alpha/beta-Hydrolases"/>
    <property type="match status" value="1"/>
</dbReference>
<dbReference type="InterPro" id="IPR002018">
    <property type="entry name" value="CarbesteraseB"/>
</dbReference>
<dbReference type="Proteomes" id="UP001140560">
    <property type="component" value="Unassembled WGS sequence"/>
</dbReference>
<evidence type="ECO:0000313" key="5">
    <source>
        <dbReference type="EMBL" id="KAJ4371355.1"/>
    </source>
</evidence>
<name>A0A9W9CN17_9PLEO</name>
<dbReference type="Gene3D" id="3.40.50.1820">
    <property type="entry name" value="alpha/beta hydrolase"/>
    <property type="match status" value="1"/>
</dbReference>
<feature type="compositionally biased region" description="Basic residues" evidence="3">
    <location>
        <begin position="2338"/>
        <end position="2358"/>
    </location>
</feature>
<feature type="compositionally biased region" description="Polar residues" evidence="3">
    <location>
        <begin position="1836"/>
        <end position="1850"/>
    </location>
</feature>
<evidence type="ECO:0000256" key="3">
    <source>
        <dbReference type="SAM" id="MobiDB-lite"/>
    </source>
</evidence>
<evidence type="ECO:0000256" key="1">
    <source>
        <dbReference type="ARBA" id="ARBA00005964"/>
    </source>
</evidence>
<keyword evidence="2" id="KW-0378">Hydrolase</keyword>
<dbReference type="PROSITE" id="PS00122">
    <property type="entry name" value="CARBOXYLESTERASE_B_1"/>
    <property type="match status" value="1"/>
</dbReference>
<comment type="caution">
    <text evidence="5">The sequence shown here is derived from an EMBL/GenBank/DDBJ whole genome shotgun (WGS) entry which is preliminary data.</text>
</comment>
<feature type="compositionally biased region" description="Basic and acidic residues" evidence="3">
    <location>
        <begin position="456"/>
        <end position="474"/>
    </location>
</feature>
<feature type="compositionally biased region" description="Polar residues" evidence="3">
    <location>
        <begin position="153"/>
        <end position="172"/>
    </location>
</feature>
<reference evidence="5" key="1">
    <citation type="submission" date="2022-10" db="EMBL/GenBank/DDBJ databases">
        <title>Tapping the CABI collections for fungal endophytes: first genome assemblies for Collariella, Neodidymelliopsis, Ascochyta clinopodiicola, Didymella pomorum, Didymosphaeria variabile, Neocosmospora piperis and Neocucurbitaria cava.</title>
        <authorList>
            <person name="Hill R."/>
        </authorList>
    </citation>
    <scope>NUCLEOTIDE SEQUENCE</scope>
    <source>
        <strain evidence="5">IMI 356814</strain>
    </source>
</reference>
<gene>
    <name evidence="5" type="ORF">N0V83_004572</name>
</gene>
<feature type="region of interest" description="Disordered" evidence="3">
    <location>
        <begin position="1900"/>
        <end position="1954"/>
    </location>
</feature>
<evidence type="ECO:0000259" key="4">
    <source>
        <dbReference type="Pfam" id="PF00135"/>
    </source>
</evidence>
<feature type="compositionally biased region" description="Low complexity" evidence="3">
    <location>
        <begin position="438"/>
        <end position="447"/>
    </location>
</feature>
<dbReference type="Pfam" id="PF00135">
    <property type="entry name" value="COesterase"/>
    <property type="match status" value="1"/>
</dbReference>
<feature type="compositionally biased region" description="Low complexity" evidence="3">
    <location>
        <begin position="1122"/>
        <end position="1156"/>
    </location>
</feature>
<feature type="region of interest" description="Disordered" evidence="3">
    <location>
        <begin position="342"/>
        <end position="479"/>
    </location>
</feature>
<dbReference type="SUPFAM" id="SSF52540">
    <property type="entry name" value="P-loop containing nucleoside triphosphate hydrolases"/>
    <property type="match status" value="1"/>
</dbReference>
<feature type="compositionally biased region" description="Polar residues" evidence="3">
    <location>
        <begin position="375"/>
        <end position="396"/>
    </location>
</feature>
<feature type="compositionally biased region" description="Polar residues" evidence="3">
    <location>
        <begin position="180"/>
        <end position="216"/>
    </location>
</feature>
<dbReference type="OrthoDB" id="408631at2759"/>
<feature type="region of interest" description="Disordered" evidence="3">
    <location>
        <begin position="682"/>
        <end position="702"/>
    </location>
</feature>
<feature type="compositionally biased region" description="Acidic residues" evidence="3">
    <location>
        <begin position="1025"/>
        <end position="1039"/>
    </location>
</feature>